<keyword evidence="6 10" id="KW-0460">Magnesium</keyword>
<dbReference type="GO" id="GO:0046872">
    <property type="term" value="F:metal ion binding"/>
    <property type="evidence" value="ECO:0007669"/>
    <property type="project" value="UniProtKB-KW"/>
</dbReference>
<evidence type="ECO:0000256" key="3">
    <source>
        <dbReference type="ARBA" id="ARBA00022723"/>
    </source>
</evidence>
<organism evidence="12">
    <name type="scientific">Ornithinibacillus sp. 4-3</name>
    <dbReference type="NCBI Taxonomy" id="3231488"/>
    <lineage>
        <taxon>Bacteria</taxon>
        <taxon>Bacillati</taxon>
        <taxon>Bacillota</taxon>
        <taxon>Bacilli</taxon>
        <taxon>Bacillales</taxon>
        <taxon>Bacillaceae</taxon>
        <taxon>Ornithinibacillus</taxon>
    </lineage>
</organism>
<dbReference type="InterPro" id="IPR029001">
    <property type="entry name" value="ITPase-like_fam"/>
</dbReference>
<dbReference type="InterPro" id="IPR002637">
    <property type="entry name" value="RdgB/HAM1"/>
</dbReference>
<dbReference type="GO" id="GO:0005829">
    <property type="term" value="C:cytosol"/>
    <property type="evidence" value="ECO:0007669"/>
    <property type="project" value="TreeGrafter"/>
</dbReference>
<evidence type="ECO:0000256" key="11">
    <source>
        <dbReference type="RuleBase" id="RU003781"/>
    </source>
</evidence>
<dbReference type="GO" id="GO:0000166">
    <property type="term" value="F:nucleotide binding"/>
    <property type="evidence" value="ECO:0007669"/>
    <property type="project" value="UniProtKB-KW"/>
</dbReference>
<dbReference type="EMBL" id="CP162599">
    <property type="protein sequence ID" value="XDK31520.1"/>
    <property type="molecule type" value="Genomic_DNA"/>
</dbReference>
<evidence type="ECO:0000256" key="2">
    <source>
        <dbReference type="ARBA" id="ARBA00011738"/>
    </source>
</evidence>
<dbReference type="EC" id="3.6.1.66" evidence="10"/>
<evidence type="ECO:0000256" key="8">
    <source>
        <dbReference type="ARBA" id="ARBA00051875"/>
    </source>
</evidence>
<comment type="cofactor">
    <cofactor evidence="10">
        <name>Mg(2+)</name>
        <dbReference type="ChEBI" id="CHEBI:18420"/>
    </cofactor>
    <text evidence="10">Binds 1 Mg(2+) ion per subunit.</text>
</comment>
<dbReference type="GO" id="GO:0009117">
    <property type="term" value="P:nucleotide metabolic process"/>
    <property type="evidence" value="ECO:0007669"/>
    <property type="project" value="UniProtKB-KW"/>
</dbReference>
<comment type="caution">
    <text evidence="10">Lacks conserved residue(s) required for the propagation of feature annotation.</text>
</comment>
<feature type="binding site" evidence="10">
    <location>
        <position position="72"/>
    </location>
    <ligand>
        <name>substrate</name>
    </ligand>
</feature>
<dbReference type="NCBIfam" id="NF011397">
    <property type="entry name" value="PRK14822.1"/>
    <property type="match status" value="1"/>
</dbReference>
<evidence type="ECO:0000256" key="6">
    <source>
        <dbReference type="ARBA" id="ARBA00022842"/>
    </source>
</evidence>
<comment type="catalytic activity">
    <reaction evidence="10">
        <text>ITP + H2O = IMP + diphosphate + H(+)</text>
        <dbReference type="Rhea" id="RHEA:29399"/>
        <dbReference type="ChEBI" id="CHEBI:15377"/>
        <dbReference type="ChEBI" id="CHEBI:15378"/>
        <dbReference type="ChEBI" id="CHEBI:33019"/>
        <dbReference type="ChEBI" id="CHEBI:58053"/>
        <dbReference type="ChEBI" id="CHEBI:61402"/>
        <dbReference type="EC" id="3.6.1.66"/>
    </reaction>
</comment>
<dbReference type="FunFam" id="3.90.950.10:FF:000001">
    <property type="entry name" value="dITP/XTP pyrophosphatase"/>
    <property type="match status" value="1"/>
</dbReference>
<evidence type="ECO:0000256" key="9">
    <source>
        <dbReference type="ARBA" id="ARBA00052017"/>
    </source>
</evidence>
<evidence type="ECO:0000256" key="5">
    <source>
        <dbReference type="ARBA" id="ARBA00022801"/>
    </source>
</evidence>
<feature type="binding site" evidence="10">
    <location>
        <begin position="154"/>
        <end position="157"/>
    </location>
    <ligand>
        <name>substrate</name>
    </ligand>
</feature>
<feature type="binding site" evidence="10">
    <location>
        <position position="177"/>
    </location>
    <ligand>
        <name>substrate</name>
    </ligand>
</feature>
<dbReference type="PANTHER" id="PTHR11067">
    <property type="entry name" value="INOSINE TRIPHOSPHATE PYROPHOSPHATASE/HAM1 PROTEIN"/>
    <property type="match status" value="1"/>
</dbReference>
<keyword evidence="4 10" id="KW-0547">Nucleotide-binding</keyword>
<proteinExistence type="inferred from homology"/>
<keyword evidence="7 10" id="KW-0546">Nucleotide metabolism</keyword>
<dbReference type="SUPFAM" id="SSF52972">
    <property type="entry name" value="ITPase-like"/>
    <property type="match status" value="1"/>
</dbReference>
<protein>
    <recommendedName>
        <fullName evidence="10">dITP/XTP pyrophosphatase</fullName>
        <ecNumber evidence="10">3.6.1.66</ecNumber>
    </recommendedName>
    <alternativeName>
        <fullName evidence="10">Non-canonical purine NTP pyrophosphatase</fullName>
    </alternativeName>
    <alternativeName>
        <fullName evidence="10">Non-standard purine NTP pyrophosphatase</fullName>
    </alternativeName>
    <alternativeName>
        <fullName evidence="10">Nucleoside-triphosphate diphosphatase</fullName>
    </alternativeName>
    <alternativeName>
        <fullName evidence="10">Nucleoside-triphosphate pyrophosphatase</fullName>
        <shortName evidence="10">NTPase</shortName>
    </alternativeName>
</protein>
<dbReference type="RefSeq" id="WP_368652247.1">
    <property type="nucleotide sequence ID" value="NZ_CP162599.1"/>
</dbReference>
<dbReference type="NCBIfam" id="TIGR00042">
    <property type="entry name" value="RdgB/HAM1 family non-canonical purine NTP pyrophosphatase"/>
    <property type="match status" value="1"/>
</dbReference>
<keyword evidence="3 10" id="KW-0479">Metal-binding</keyword>
<dbReference type="InterPro" id="IPR020922">
    <property type="entry name" value="dITP/XTP_pyrophosphatase"/>
</dbReference>
<dbReference type="PANTHER" id="PTHR11067:SF9">
    <property type="entry name" value="INOSINE TRIPHOSPHATE PYROPHOSPHATASE"/>
    <property type="match status" value="1"/>
</dbReference>
<evidence type="ECO:0000256" key="10">
    <source>
        <dbReference type="HAMAP-Rule" id="MF_01405"/>
    </source>
</evidence>
<evidence type="ECO:0000256" key="1">
    <source>
        <dbReference type="ARBA" id="ARBA00008023"/>
    </source>
</evidence>
<comment type="similarity">
    <text evidence="1 10 11">Belongs to the HAM1 NTPase family.</text>
</comment>
<dbReference type="CDD" id="cd00515">
    <property type="entry name" value="HAM1"/>
    <property type="match status" value="1"/>
</dbReference>
<dbReference type="GO" id="GO:0036220">
    <property type="term" value="F:ITP diphosphatase activity"/>
    <property type="evidence" value="ECO:0007669"/>
    <property type="project" value="UniProtKB-UniRule"/>
</dbReference>
<feature type="binding site" evidence="10">
    <location>
        <position position="71"/>
    </location>
    <ligand>
        <name>Mg(2+)</name>
        <dbReference type="ChEBI" id="CHEBI:18420"/>
    </ligand>
</feature>
<dbReference type="GO" id="GO:0036222">
    <property type="term" value="F:XTP diphosphatase activity"/>
    <property type="evidence" value="ECO:0007669"/>
    <property type="project" value="UniProtKB-UniRule"/>
</dbReference>
<dbReference type="GO" id="GO:0017111">
    <property type="term" value="F:ribonucleoside triphosphate phosphatase activity"/>
    <property type="evidence" value="ECO:0007669"/>
    <property type="project" value="InterPro"/>
</dbReference>
<evidence type="ECO:0000256" key="7">
    <source>
        <dbReference type="ARBA" id="ARBA00023080"/>
    </source>
</evidence>
<reference evidence="12" key="1">
    <citation type="submission" date="2024-07" db="EMBL/GenBank/DDBJ databases">
        <title>Halotolerant mesophilic bacterium Ornithinibacillus sp. 4-3, sp. nov., isolated from soil.</title>
        <authorList>
            <person name="Sidarenka A.V."/>
            <person name="Guliayeva D.E."/>
            <person name="Leanovich S.I."/>
            <person name="Hileuskaya K.S."/>
            <person name="Akhremchuk A.E."/>
            <person name="Sikolenko M.A."/>
            <person name="Valentovich L.N."/>
        </authorList>
    </citation>
    <scope>NUCLEOTIDE SEQUENCE</scope>
    <source>
        <strain evidence="12">4-3</strain>
    </source>
</reference>
<dbReference type="GO" id="GO:0035870">
    <property type="term" value="F:dITP diphosphatase activity"/>
    <property type="evidence" value="ECO:0007669"/>
    <property type="project" value="UniProtKB-UniRule"/>
</dbReference>
<feature type="binding site" evidence="10">
    <location>
        <begin position="8"/>
        <end position="13"/>
    </location>
    <ligand>
        <name>substrate</name>
    </ligand>
</feature>
<accession>A0AB39HMP2</accession>
<gene>
    <name evidence="12" type="ORF">AB4Y30_10830</name>
</gene>
<comment type="catalytic activity">
    <reaction evidence="8 10">
        <text>dITP + H2O = dIMP + diphosphate + H(+)</text>
        <dbReference type="Rhea" id="RHEA:28342"/>
        <dbReference type="ChEBI" id="CHEBI:15377"/>
        <dbReference type="ChEBI" id="CHEBI:15378"/>
        <dbReference type="ChEBI" id="CHEBI:33019"/>
        <dbReference type="ChEBI" id="CHEBI:61194"/>
        <dbReference type="ChEBI" id="CHEBI:61382"/>
        <dbReference type="EC" id="3.6.1.66"/>
    </reaction>
</comment>
<feature type="binding site" evidence="10">
    <location>
        <begin position="182"/>
        <end position="183"/>
    </location>
    <ligand>
        <name>substrate</name>
    </ligand>
</feature>
<sequence>MKKIIIATKNKGKAKEFAAFFEAYDIQAVSLLDMVPEIHDIAETGATFIENAVIKAEETANFYQQAVLADDSGLVIDALDGRPGVYSARYAGEQATDQANIDKVMSELAEVPLEDRTARFVCVLAIAEPGKETFHQIGYCEGKIAFEQKGMNGFGYDPIFIPNGYELTMAELSADEKNKISHRNDALEKLQAYLSVLK</sequence>
<dbReference type="GO" id="GO:0009146">
    <property type="term" value="P:purine nucleoside triphosphate catabolic process"/>
    <property type="evidence" value="ECO:0007669"/>
    <property type="project" value="UniProtKB-UniRule"/>
</dbReference>
<feature type="active site" description="Proton acceptor" evidence="10">
    <location>
        <position position="71"/>
    </location>
</feature>
<dbReference type="AlphaFoldDB" id="A0AB39HMP2"/>
<dbReference type="Pfam" id="PF01725">
    <property type="entry name" value="Ham1p_like"/>
    <property type="match status" value="1"/>
</dbReference>
<dbReference type="Gene3D" id="3.90.950.10">
    <property type="match status" value="1"/>
</dbReference>
<evidence type="ECO:0000256" key="4">
    <source>
        <dbReference type="ARBA" id="ARBA00022741"/>
    </source>
</evidence>
<name>A0AB39HMP2_9BACI</name>
<comment type="subunit">
    <text evidence="2 10">Homodimer.</text>
</comment>
<comment type="function">
    <text evidence="10">Pyrophosphatase that catalyzes the hydrolysis of nucleoside triphosphates to their monophosphate derivatives, with a high preference for the non-canonical purine nucleotides XTP (xanthosine triphosphate), dITP (deoxyinosine triphosphate) and ITP. Seems to function as a house-cleaning enzyme that removes non-canonical purine nucleotides from the nucleotide pool, thus preventing their incorporation into DNA/RNA and avoiding chromosomal lesions.</text>
</comment>
<evidence type="ECO:0000313" key="12">
    <source>
        <dbReference type="EMBL" id="XDK31520.1"/>
    </source>
</evidence>
<dbReference type="HAMAP" id="MF_01405">
    <property type="entry name" value="Non_canon_purine_NTPase"/>
    <property type="match status" value="1"/>
</dbReference>
<keyword evidence="5 10" id="KW-0378">Hydrolase</keyword>
<comment type="catalytic activity">
    <reaction evidence="9 10">
        <text>XTP + H2O = XMP + diphosphate + H(+)</text>
        <dbReference type="Rhea" id="RHEA:28610"/>
        <dbReference type="ChEBI" id="CHEBI:15377"/>
        <dbReference type="ChEBI" id="CHEBI:15378"/>
        <dbReference type="ChEBI" id="CHEBI:33019"/>
        <dbReference type="ChEBI" id="CHEBI:57464"/>
        <dbReference type="ChEBI" id="CHEBI:61314"/>
        <dbReference type="EC" id="3.6.1.66"/>
    </reaction>
</comment>